<keyword evidence="8 9" id="KW-0472">Membrane</keyword>
<feature type="binding site" evidence="9">
    <location>
        <position position="98"/>
    </location>
    <ligand>
        <name>Fe cation</name>
        <dbReference type="ChEBI" id="CHEBI:24875"/>
        <label>1</label>
    </ligand>
</feature>
<keyword evidence="2 9" id="KW-1003">Cell membrane</keyword>
<dbReference type="GO" id="GO:0004497">
    <property type="term" value="F:monooxygenase activity"/>
    <property type="evidence" value="ECO:0007669"/>
    <property type="project" value="UniProtKB-KW"/>
</dbReference>
<evidence type="ECO:0000256" key="8">
    <source>
        <dbReference type="ARBA" id="ARBA00023136"/>
    </source>
</evidence>
<dbReference type="EMBL" id="JBEVCJ010000025">
    <property type="protein sequence ID" value="MET1256672.1"/>
    <property type="molecule type" value="Genomic_DNA"/>
</dbReference>
<comment type="cofactor">
    <cofactor evidence="9">
        <name>Fe cation</name>
        <dbReference type="ChEBI" id="CHEBI:24875"/>
    </cofactor>
    <text evidence="9">Binds 2 iron ions per subunit.</text>
</comment>
<dbReference type="EC" id="1.14.99.60" evidence="9"/>
<dbReference type="Proteomes" id="UP001548189">
    <property type="component" value="Unassembled WGS sequence"/>
</dbReference>
<dbReference type="NCBIfam" id="NF033656">
    <property type="entry name" value="DMQ_monoox_COQ7"/>
    <property type="match status" value="1"/>
</dbReference>
<dbReference type="HAMAP" id="MF_01658">
    <property type="entry name" value="COQ7"/>
    <property type="match status" value="1"/>
</dbReference>
<comment type="catalytic activity">
    <reaction evidence="9">
        <text>a 5-methoxy-2-methyl-3-(all-trans-polyprenyl)benzene-1,4-diol + AH2 + O2 = a 3-demethylubiquinol + A + H2O</text>
        <dbReference type="Rhea" id="RHEA:50908"/>
        <dbReference type="Rhea" id="RHEA-COMP:10859"/>
        <dbReference type="Rhea" id="RHEA-COMP:10914"/>
        <dbReference type="ChEBI" id="CHEBI:13193"/>
        <dbReference type="ChEBI" id="CHEBI:15377"/>
        <dbReference type="ChEBI" id="CHEBI:15379"/>
        <dbReference type="ChEBI" id="CHEBI:17499"/>
        <dbReference type="ChEBI" id="CHEBI:84167"/>
        <dbReference type="ChEBI" id="CHEBI:84422"/>
        <dbReference type="EC" id="1.14.99.60"/>
    </reaction>
</comment>
<evidence type="ECO:0000256" key="4">
    <source>
        <dbReference type="ARBA" id="ARBA00022723"/>
    </source>
</evidence>
<accession>A0ABV2BYM9</accession>
<organism evidence="10 11">
    <name type="scientific">Aliikangiella maris</name>
    <dbReference type="NCBI Taxonomy" id="3162458"/>
    <lineage>
        <taxon>Bacteria</taxon>
        <taxon>Pseudomonadati</taxon>
        <taxon>Pseudomonadota</taxon>
        <taxon>Gammaproteobacteria</taxon>
        <taxon>Oceanospirillales</taxon>
        <taxon>Pleioneaceae</taxon>
        <taxon>Aliikangiella</taxon>
    </lineage>
</organism>
<evidence type="ECO:0000256" key="6">
    <source>
        <dbReference type="ARBA" id="ARBA00023004"/>
    </source>
</evidence>
<evidence type="ECO:0000256" key="2">
    <source>
        <dbReference type="ARBA" id="ARBA00022475"/>
    </source>
</evidence>
<dbReference type="InterPro" id="IPR047809">
    <property type="entry name" value="COQ7_proteobact"/>
</dbReference>
<feature type="binding site" evidence="9">
    <location>
        <position position="98"/>
    </location>
    <ligand>
        <name>Fe cation</name>
        <dbReference type="ChEBI" id="CHEBI:24875"/>
        <label>2</label>
    </ligand>
</feature>
<dbReference type="PANTHER" id="PTHR11237">
    <property type="entry name" value="COENZYME Q10 BIOSYNTHESIS PROTEIN 7"/>
    <property type="match status" value="1"/>
</dbReference>
<keyword evidence="3 9" id="KW-0831">Ubiquinone biosynthesis</keyword>
<evidence type="ECO:0000256" key="1">
    <source>
        <dbReference type="ARBA" id="ARBA00004749"/>
    </source>
</evidence>
<evidence type="ECO:0000256" key="3">
    <source>
        <dbReference type="ARBA" id="ARBA00022688"/>
    </source>
</evidence>
<dbReference type="RefSeq" id="WP_353897256.1">
    <property type="nucleotide sequence ID" value="NZ_JBEVCJ010000025.1"/>
</dbReference>
<reference evidence="10 11" key="1">
    <citation type="submission" date="2024-06" db="EMBL/GenBank/DDBJ databases">
        <authorList>
            <person name="Li F."/>
        </authorList>
    </citation>
    <scope>NUCLEOTIDE SEQUENCE [LARGE SCALE GENOMIC DNA]</scope>
    <source>
        <strain evidence="10 11">GXAS 311</strain>
    </source>
</reference>
<evidence type="ECO:0000313" key="10">
    <source>
        <dbReference type="EMBL" id="MET1256672.1"/>
    </source>
</evidence>
<protein>
    <recommendedName>
        <fullName evidence="9">3-demethoxyubiquinol 3-hydroxylase</fullName>
        <shortName evidence="9">DMQ hydroxylase</shortName>
        <ecNumber evidence="9">1.14.99.60</ecNumber>
    </recommendedName>
    <alternativeName>
        <fullName evidence="9">2-nonaprenyl-3-methyl-6-methoxy-1,4-benzoquinol hydroxylase</fullName>
    </alternativeName>
</protein>
<dbReference type="Pfam" id="PF03232">
    <property type="entry name" value="COQ7"/>
    <property type="match status" value="1"/>
</dbReference>
<evidence type="ECO:0000313" key="11">
    <source>
        <dbReference type="Proteomes" id="UP001548189"/>
    </source>
</evidence>
<keyword evidence="4 9" id="KW-0479">Metal-binding</keyword>
<keyword evidence="6 9" id="KW-0408">Iron</keyword>
<feature type="binding site" evidence="9">
    <location>
        <position position="68"/>
    </location>
    <ligand>
        <name>Fe cation</name>
        <dbReference type="ChEBI" id="CHEBI:24875"/>
        <label>1</label>
    </ligand>
</feature>
<feature type="binding site" evidence="9">
    <location>
        <position position="101"/>
    </location>
    <ligand>
        <name>Fe cation</name>
        <dbReference type="ChEBI" id="CHEBI:24875"/>
        <label>1</label>
    </ligand>
</feature>
<keyword evidence="5 9" id="KW-0560">Oxidoreductase</keyword>
<dbReference type="InterPro" id="IPR011566">
    <property type="entry name" value="Ubq_synth_Coq7"/>
</dbReference>
<evidence type="ECO:0000256" key="5">
    <source>
        <dbReference type="ARBA" id="ARBA00023002"/>
    </source>
</evidence>
<dbReference type="CDD" id="cd01042">
    <property type="entry name" value="DMQH"/>
    <property type="match status" value="1"/>
</dbReference>
<gene>
    <name evidence="9 10" type="primary">coq7</name>
    <name evidence="10" type="ORF">ABVT43_16140</name>
</gene>
<evidence type="ECO:0000256" key="7">
    <source>
        <dbReference type="ARBA" id="ARBA00023033"/>
    </source>
</evidence>
<keyword evidence="7 9" id="KW-0503">Monooxygenase</keyword>
<dbReference type="InterPro" id="IPR009078">
    <property type="entry name" value="Ferritin-like_SF"/>
</dbReference>
<dbReference type="InterPro" id="IPR012347">
    <property type="entry name" value="Ferritin-like"/>
</dbReference>
<comment type="function">
    <text evidence="9">Catalyzes the hydroxylation of 2-nonaprenyl-3-methyl-6-methoxy-1,4-benzoquinol during ubiquinone biosynthesis.</text>
</comment>
<feature type="binding site" evidence="9">
    <location>
        <position position="182"/>
    </location>
    <ligand>
        <name>Fe cation</name>
        <dbReference type="ChEBI" id="CHEBI:24875"/>
        <label>2</label>
    </ligand>
</feature>
<feature type="binding site" evidence="9">
    <location>
        <position position="182"/>
    </location>
    <ligand>
        <name>Fe cation</name>
        <dbReference type="ChEBI" id="CHEBI:24875"/>
        <label>1</label>
    </ligand>
</feature>
<proteinExistence type="inferred from homology"/>
<dbReference type="Gene3D" id="1.20.1260.10">
    <property type="match status" value="1"/>
</dbReference>
<evidence type="ECO:0000256" key="9">
    <source>
        <dbReference type="HAMAP-Rule" id="MF_01658"/>
    </source>
</evidence>
<dbReference type="PANTHER" id="PTHR11237:SF4">
    <property type="entry name" value="5-DEMETHOXYUBIQUINONE HYDROXYLASE, MITOCHONDRIAL"/>
    <property type="match status" value="1"/>
</dbReference>
<name>A0ABV2BYM9_9GAMM</name>
<comment type="similarity">
    <text evidence="9">Belongs to the COQ7 family.</text>
</comment>
<dbReference type="SUPFAM" id="SSF47240">
    <property type="entry name" value="Ferritin-like"/>
    <property type="match status" value="1"/>
</dbReference>
<sequence length="219" mass="24346">MRQITPQDKVIMFADNMLKTLFGGYQVTSRHNPANEKDKQPVNEIPEALTPQESKHAAGLMRINHCGEVCAQALYQGQALTARLPEVRDKMAQAAIEENDHLDWCATRLEQLEASPSKLNPLWYLGSFSIGAIAGAIGDKWSLGFVAETEYQVVRHLDEHLTKLPQSDWQSRAIITQMREDELQHATTALAAGGSALPVPIQKLMGLMSKVMTSTVYYI</sequence>
<comment type="caution">
    <text evidence="10">The sequence shown here is derived from an EMBL/GenBank/DDBJ whole genome shotgun (WGS) entry which is preliminary data.</text>
</comment>
<feature type="binding site" evidence="9">
    <location>
        <position position="185"/>
    </location>
    <ligand>
        <name>Fe cation</name>
        <dbReference type="ChEBI" id="CHEBI:24875"/>
        <label>2</label>
    </ligand>
</feature>
<keyword evidence="11" id="KW-1185">Reference proteome</keyword>
<comment type="pathway">
    <text evidence="1 9">Cofactor biosynthesis; ubiquinone biosynthesis.</text>
</comment>
<comment type="subcellular location">
    <subcellularLocation>
        <location evidence="9">Cell membrane</location>
        <topology evidence="9">Peripheral membrane protein</topology>
    </subcellularLocation>
</comment>
<feature type="binding site" evidence="9">
    <location>
        <position position="150"/>
    </location>
    <ligand>
        <name>Fe cation</name>
        <dbReference type="ChEBI" id="CHEBI:24875"/>
        <label>2</label>
    </ligand>
</feature>